<comment type="caution">
    <text evidence="3">The sequence shown here is derived from an EMBL/GenBank/DDBJ whole genome shotgun (WGS) entry which is preliminary data.</text>
</comment>
<feature type="domain" description="Sacsin/Nov" evidence="2">
    <location>
        <begin position="62"/>
        <end position="295"/>
    </location>
</feature>
<dbReference type="SUPFAM" id="SSF46565">
    <property type="entry name" value="Chaperone J-domain"/>
    <property type="match status" value="1"/>
</dbReference>
<dbReference type="Gene3D" id="1.20.120.330">
    <property type="entry name" value="Nucleotidyltransferases domain 2"/>
    <property type="match status" value="1"/>
</dbReference>
<dbReference type="InterPro" id="IPR058210">
    <property type="entry name" value="SACS/Nov_dom"/>
</dbReference>
<proteinExistence type="predicted"/>
<dbReference type="Proteomes" id="UP001066276">
    <property type="component" value="Chromosome 7"/>
</dbReference>
<dbReference type="InterPro" id="IPR036869">
    <property type="entry name" value="J_dom_sf"/>
</dbReference>
<dbReference type="InterPro" id="IPR001623">
    <property type="entry name" value="DnaJ_domain"/>
</dbReference>
<dbReference type="PANTHER" id="PTHR46919:SF2">
    <property type="entry name" value="SACSIN"/>
    <property type="match status" value="1"/>
</dbReference>
<dbReference type="CDD" id="cd06257">
    <property type="entry name" value="DnaJ"/>
    <property type="match status" value="1"/>
</dbReference>
<keyword evidence="4" id="KW-1185">Reference proteome</keyword>
<dbReference type="InterPro" id="IPR036890">
    <property type="entry name" value="HATPase_C_sf"/>
</dbReference>
<protein>
    <recommendedName>
        <fullName evidence="5">Sacsin</fullName>
    </recommendedName>
</protein>
<feature type="domain" description="Sacsin/Nov" evidence="2">
    <location>
        <begin position="1374"/>
        <end position="1619"/>
    </location>
</feature>
<accession>A0AAV7PW49</accession>
<dbReference type="SUPFAM" id="SSF55874">
    <property type="entry name" value="ATPase domain of HSP90 chaperone/DNA topoisomerase II/histidine kinase"/>
    <property type="match status" value="3"/>
</dbReference>
<dbReference type="PANTHER" id="PTHR46919">
    <property type="entry name" value="ZINC FINGER, C3HC4 TYPE (RING FINGER) FAMILY PROTEIN"/>
    <property type="match status" value="1"/>
</dbReference>
<dbReference type="Pfam" id="PF25794">
    <property type="entry name" value="SACS"/>
    <property type="match status" value="3"/>
</dbReference>
<dbReference type="InterPro" id="IPR007842">
    <property type="entry name" value="HEPN_dom"/>
</dbReference>
<gene>
    <name evidence="3" type="ORF">NDU88_009505</name>
</gene>
<dbReference type="EMBL" id="JANPWB010000011">
    <property type="protein sequence ID" value="KAJ1131164.1"/>
    <property type="molecule type" value="Genomic_DNA"/>
</dbReference>
<evidence type="ECO:0000313" key="4">
    <source>
        <dbReference type="Proteomes" id="UP001066276"/>
    </source>
</evidence>
<feature type="domain" description="HEPN" evidence="1">
    <location>
        <begin position="4196"/>
        <end position="4316"/>
    </location>
</feature>
<evidence type="ECO:0000313" key="3">
    <source>
        <dbReference type="EMBL" id="KAJ1131164.1"/>
    </source>
</evidence>
<dbReference type="Gene3D" id="1.10.287.110">
    <property type="entry name" value="DnaJ domain"/>
    <property type="match status" value="1"/>
</dbReference>
<name>A0AAV7PW49_PLEWA</name>
<organism evidence="3 4">
    <name type="scientific">Pleurodeles waltl</name>
    <name type="common">Iberian ribbed newt</name>
    <dbReference type="NCBI Taxonomy" id="8319"/>
    <lineage>
        <taxon>Eukaryota</taxon>
        <taxon>Metazoa</taxon>
        <taxon>Chordata</taxon>
        <taxon>Craniata</taxon>
        <taxon>Vertebrata</taxon>
        <taxon>Euteleostomi</taxon>
        <taxon>Amphibia</taxon>
        <taxon>Batrachia</taxon>
        <taxon>Caudata</taxon>
        <taxon>Salamandroidea</taxon>
        <taxon>Salamandridae</taxon>
        <taxon>Pleurodelinae</taxon>
        <taxon>Pleurodeles</taxon>
    </lineage>
</organism>
<dbReference type="NCBIfam" id="NF047352">
    <property type="entry name" value="P_loop_sacsin"/>
    <property type="match status" value="3"/>
</dbReference>
<dbReference type="SUPFAM" id="SSF81593">
    <property type="entry name" value="Nucleotidyltransferase substrate binding subunit/domain"/>
    <property type="match status" value="1"/>
</dbReference>
<evidence type="ECO:0000259" key="2">
    <source>
        <dbReference type="Pfam" id="PF25794"/>
    </source>
</evidence>
<evidence type="ECO:0000259" key="1">
    <source>
        <dbReference type="Pfam" id="PF05168"/>
    </source>
</evidence>
<sequence length="4326" mass="493889">MERWPRSTSFPDDPEVNRNLSTPMQRLVQERLEAGLLSGTRSSITMSQRRRKRNQFCQKSPPFLTYLKNILRKYPDGGQILKELIQNADDAGASEVIFVYDEREYGKENLWSEDLHSFQGPALLAYNNATFSEDDWDGIQSTGNSLKLKDPNTVGRFGLGFNSVYHITDLPSVLSSRNIGMLDPQEAVFDDRGFLWNLEEEDDRNDMESFTDHFLPFSNVLSAIDRGNWDIIKKTGFFKGTLFRFPLRSSPSKISDNLYNTERVKELFNCFSKDASISLLFLRNVSQVSLKSISCDGTVKHLLTVSVTKSDNGTFENIPNDSTKLLTSIHVKYTSLKGSSMADEVCKWFVITGTIKDGCFQDLEDLAKKLSNIPTISIAYCLDNESSSCCSGRLSCFLPLPDREENRTGLPVIINASFDLTDDRRSIKWVEVDQQHDEAAQWNRLLVEQILPLVYCQAVQAVVNLVRSLDGPATLAYGIWPDSGQTQHKERWHWLTETVSKELLDMEVLCKAADATQWLKPSEAIFIPLMQDEDIQLALEELLICLNEPLVKVPEQIIDTLYLASSKVRSLKMATPSFIRSVLQSGSWSKLDNSQKLLILEYVISDGQYRELLGLQLLPLSDTTFIKFLDSDQEGMAFIESPRYPRILLPGLARNFLPSDVKPGVLQHLRKIGESKIFTNVECLDKGVIMKNLLKALPRSWMSSVEQVTWHQRHCLEPPREWLHVLWNFLQQDVDVLSPFEGYPLVPLCPMDNDAQQLQLARIRHKSSLLFQNKDGHSLAENSIRILEALGCTVILQWDSQVWHKDLSNYIFPPTSNNILRTFSNLGVDMVKRKLLAMPSEEKKLLSHLLSQGTLFSTEECKVLSQLPIFCKMNSLQSQGLELVAAVNARAVDKCTVPAIPRDLVLPEMLLDCRDEQDRRLLLLMKVQFLSAADVAALSVLAIKNGKYIHQQNKAESIMLWILRSGDVLFSQNNELRKNCESLHFVPCNGQMVRPSSLFDPQIKIFQEMFEPQMFPPNCFQEPQILKSLRTLGLKNAITHISVGDFLQIADYVSRNQGIKQFQFLERKAKALVKVCNDTQILFSFNSKNRQSLQSLAWVPCIDSHSQTTFCKPIDIRSKKHSPLVEFSMPITDEFNEQASNCLGLNDSPPPEKVVENLKALSLRYLKQDFSSLVMKLHHIYKHVQDNLGHFCNKINNMKIWNGEGFSDLSQILLSYPEDLDLSSQIKKVPYDFLIYKRLFLQCGVRETMADGEITSMLQKVLKDIHSRSAGCGTYVELKFSISILDWMKRRGIHSTDDLPIPVQSGAGVFTLKPLSTVLFCDMQKECLNDLGHDLDYNIVHEDITLSTATFLKVPLLSTKILKPEYFEPWGPSEPITLRIKNILREYSEEVDLFKELIQNADDAGATICNFLVDLRQNLSFQNSLIDPGMASCHGPALWSYNNSNFTDEDFHNITRIGAATKELQIEKIGKFGLGFNTVYRVTDVPSILSGSSILMFDPNANHLRKHIQSEANPGIKLNLQKHPQVLQLFADQFRPYENVFGCDLNGTHNYNGTLIRLPFRTQEDAKSSKICDQSFEEQEIKVLVDIFLESSQNLIVFLKGVQAVSLGFLPPDMSSPDKQELQLKVCREQVQMFSVSRDFLLQMKQEAVSAVLSGSNIVDINGFTIIQVTGTQKATNDEKYYLLHSSLGIGKSFQIFQENIDKKTRFSLPAAGLALPLIKNMSSGKWKPDVEDFDGQVFCFLPLPIFSGFPFHLNGSFSVMSNRKSLWDATGKGDWNKSLLCDAVLVAWARALACLQTMCQNGDLEGYTYHTFWPDIRRTKSVFMDALKAFYRAVTYGIEDEVLSVFSNGQKWCSIKHACFLSSDIVENQHVGEMASNVFSEMLPGAFVAVLLPQWVKDGFHTSGCGNALLENTYNWERFYREIVFKNLNSLAAETRDTLMIHAIDMNNKEVDKLLKSVPCIPSTPSGTLQLIANLVHPHGKVAPLFDKQDRRFPQGTPETYLNSERLSRLEHLGMLKDTIPITQLAERALTITALWKMDRQKACTRISRVLELLRDLVELPFTNTDQAMFRKISFLPSALPYNSNKQETDIVLKNPTEIYHYKYLNLVNMSESVLSKEHLTQDFSLPSDTMEFLGLDHCPSFQTVMLQLQKAHKKTKLLTKQELSHIFRKCYTFLNTVIKPNIAKEIRSRAQTFPFVLIGHECVPLNLVARNISFDAAPYLYQLPKEYQVFDKLWDCMGLPDSFGHSDYIGVLQGMAKTYNGKALPKKDFKLALTILNTGLQGTADEDAVSPYESQGVFLPDHHCVLHPADKLHFNDTPWLPCDENTLFCHKMIPRPVAVRFRVPTKIHKTLQNLKVCELSHWVSNFGAKEDLTRRIKNIISEYSSKKDILKELIQNADDSGATELHFVWDSRTHQKKRVFGETWQPLQGPALCIYNNKLFTNEDIDGIQQLGKGSKGDKLDKTGKYGLGFNAVYHLTDCPSFVTGDSMLCVFDPNLLFLPTSDDNSPGGMFTVNQEFKETFKDVYTTFLPEQFNLEQGTLFRLPLRTADTVSKSQISDQTVSSDDVKELWEALERDADDLMLFLNNLKTITFSRISLEGPQLENILSVEAKLSNRCANSRKSFQEKLHLYANVDVPLEMDTPYQVFYGMQVKCSSSTSSSNWILARQIGVYGEDKEADMQKICKSLKRARLPHGAVAACVNHHVPGRAFCALPLPVETGLPVHINGNFILDSARRDICKEDGGSSKTDWNSLLLSHLLAPLYGDMLKHIWDILTQSTDETFKFLHFTGCENVLVPKYLRFFPTMSQDIPPFWQKMIMHVYCTVHEKQFPLIPLFKMETTRVHTHTSKQVCVSWAAVGQGTVTEEPYFTINKVPEDVVEVLQAINMKLVNPFDSLCKIFEEFRNAGVEALDIRPLTVCNFLKVQRLLPEGRQLPCPVGETLLKNTVHCYSLLNYCLNVDGKTNVAHLNGVPLLVTEDGNLREFNKDEPKYYSRYYTLFPKQKHNFATYKVIMSEHADVLKTAGFLKEFTIQASADYIKEHLGISYQISGNQMTDLLKLSHNIKEWLQKLWEFFESEICKTYTRDQKAICKTFQELISLFSDWAILPVSLNNDIQYQFLAPADHHDRFLVPLGQLSNVLYGVTSDVDKCLSKLGFIALNIAMIPVDMQMYCLKSLVMQTSDCYSVIQKLSARTDLQWNRLERWDIERLLKFFIDGISRVKNKDDFLDVLQSVPLFETMQKGRVCLNSYNTKYILQTKLSENSKAFEELYQLDPKTVFLNNSSMNTALSEHLNIKIIDDLTFFTKFVIPQIPQLNEVELLKTLQLLVCIIRYDWQSYPVHKNTIVASLQPIKLIRDSEGVLREASYFYDKDVPRFSTLGLQSKFIPEHFLRNLGLEYFEIKSLLIDLGMKCEISEEDFIMFATQIEREAKGGNSVLELTPKIKVLFHHLLSLKEAELQDSFVNKISCIKFLIPLEIKGELQSLHLPYAQNTHLITLSNSLVIQQDDDMDLLWTSVAILSTRRGLSKKEMKVLERFGVLCEPPTHLVLENLKNVCKTPCSTKELVNTRSQVLQTMYTFLQKHLDFETALLNDLSCILVDDGALAEPNQVVFSLNAPLELRPYLYKLPPLLGCYSMLFQKIGVQPEATLFHYARTLAAIHAESSEKESLHPNLKRAVFKATQEFFRLLGEDKTTGFENLRPLYLLATDGKLYESDTLVLLNKGFSTNSINKMNATFKFLASLDGSREIKDLYHLEKVIDILPENMRPKLFSQIVNESIHDQSLELCKLGDDCQFKGHLQMLLSSQQFQDGLACLLRWQSNGDVSDEDAAKECSVVFGKLKIICCCKLEAILIYDSQPLCGTNSHRQVIIVKGSDNSCQVYIKHRKETHKRVRVLRTLATEINGILKNILQKKCIYVLMEMLECRQPEEINHILRENDVRTKALTCDDAFSFPPPGETVPGEWHDCLDMSILNSFKVGDYVGYMDPSGEDVYLYAIIQEQLESKISGQTEVQMFRISLGPERIIDATIFDLYQFKRSVINKNKCRELVMVENLEELRDNQDKWFEKSLGDIKKEIDDRLCEIWKLSNEERMKALRRLYLKYHPDKNIGQEKLATEICKYLQQRIKDLETGRPYNNQGNSNDWSKQSGGFSHFWHQWDGQAHQHRSYRENFSNRSNCDYDFWKYHRQHSRRHQETPRQEEAKRWLRQAECDLRAVANDVGQGSPEWVFYKVHQAIEKSLIAAHYKLGRHFDFDCPMTYLAAKVSAFSSSLNAISTKVSQLQNHGVGNRKTQYPHYHPSPCIPNESFPMDKEEAVLQLAKDVLNNIKEYIQK</sequence>
<reference evidence="3" key="1">
    <citation type="journal article" date="2022" name="bioRxiv">
        <title>Sequencing and chromosome-scale assembly of the giantPleurodeles waltlgenome.</title>
        <authorList>
            <person name="Brown T."/>
            <person name="Elewa A."/>
            <person name="Iarovenko S."/>
            <person name="Subramanian E."/>
            <person name="Araus A.J."/>
            <person name="Petzold A."/>
            <person name="Susuki M."/>
            <person name="Suzuki K.-i.T."/>
            <person name="Hayashi T."/>
            <person name="Toyoda A."/>
            <person name="Oliveira C."/>
            <person name="Osipova E."/>
            <person name="Leigh N.D."/>
            <person name="Simon A."/>
            <person name="Yun M.H."/>
        </authorList>
    </citation>
    <scope>NUCLEOTIDE SEQUENCE</scope>
    <source>
        <strain evidence="3">20211129_DDA</strain>
        <tissue evidence="3">Liver</tissue>
    </source>
</reference>
<evidence type="ECO:0008006" key="5">
    <source>
        <dbReference type="Google" id="ProtNLM"/>
    </source>
</evidence>
<feature type="domain" description="Sacsin/Nov" evidence="2">
    <location>
        <begin position="2371"/>
        <end position="2603"/>
    </location>
</feature>
<dbReference type="Pfam" id="PF05168">
    <property type="entry name" value="HEPN"/>
    <property type="match status" value="1"/>
</dbReference>